<evidence type="ECO:0000256" key="4">
    <source>
        <dbReference type="ARBA" id="ARBA00023125"/>
    </source>
</evidence>
<dbReference type="HAMAP" id="MF_00105">
    <property type="entry name" value="GreA_GreB"/>
    <property type="match status" value="1"/>
</dbReference>
<dbReference type="Gene3D" id="1.10.287.180">
    <property type="entry name" value="Transcription elongation factor, GreA/GreB, N-terminal domain"/>
    <property type="match status" value="1"/>
</dbReference>
<name>A0A1F5H3N0_9BACT</name>
<keyword evidence="3 8" id="KW-0805">Transcription regulation</keyword>
<dbReference type="InterPro" id="IPR023459">
    <property type="entry name" value="Tscrpt_elong_fac_GreA/B_fam"/>
</dbReference>
<dbReference type="InterPro" id="IPR018151">
    <property type="entry name" value="TF_GreA/GreB_CS"/>
</dbReference>
<dbReference type="PANTHER" id="PTHR30437:SF4">
    <property type="entry name" value="TRANSCRIPTION ELONGATION FACTOR GREA"/>
    <property type="match status" value="1"/>
</dbReference>
<gene>
    <name evidence="8" type="primary">greA</name>
    <name evidence="12" type="ORF">A3B54_04940</name>
</gene>
<dbReference type="InterPro" id="IPR006359">
    <property type="entry name" value="Tscrpt_elong_fac_GreA"/>
</dbReference>
<evidence type="ECO:0000256" key="5">
    <source>
        <dbReference type="ARBA" id="ARBA00023163"/>
    </source>
</evidence>
<feature type="domain" description="Transcription elongation factor GreA/GreB C-terminal" evidence="10">
    <location>
        <begin position="84"/>
        <end position="156"/>
    </location>
</feature>
<dbReference type="FunFam" id="1.10.287.180:FF:000001">
    <property type="entry name" value="Transcription elongation factor GreA"/>
    <property type="match status" value="1"/>
</dbReference>
<dbReference type="SUPFAM" id="SSF54534">
    <property type="entry name" value="FKBP-like"/>
    <property type="match status" value="1"/>
</dbReference>
<dbReference type="Gene3D" id="3.10.50.30">
    <property type="entry name" value="Transcription elongation factor, GreA/GreB, C-terminal domain"/>
    <property type="match status" value="1"/>
</dbReference>
<dbReference type="InterPro" id="IPR028624">
    <property type="entry name" value="Tscrpt_elong_fac_GreA/B"/>
</dbReference>
<dbReference type="InterPro" id="IPR001437">
    <property type="entry name" value="Tscrpt_elong_fac_GreA/B_C"/>
</dbReference>
<comment type="caution">
    <text evidence="12">The sequence shown here is derived from an EMBL/GenBank/DDBJ whole genome shotgun (WGS) entry which is preliminary data.</text>
</comment>
<dbReference type="GO" id="GO:0006354">
    <property type="term" value="P:DNA-templated transcription elongation"/>
    <property type="evidence" value="ECO:0007669"/>
    <property type="project" value="TreeGrafter"/>
</dbReference>
<feature type="domain" description="Transcription elongation factor GreA/GreB N-terminal" evidence="11">
    <location>
        <begin position="9"/>
        <end position="78"/>
    </location>
</feature>
<evidence type="ECO:0000256" key="8">
    <source>
        <dbReference type="HAMAP-Rule" id="MF_00105"/>
    </source>
</evidence>
<evidence type="ECO:0000259" key="10">
    <source>
        <dbReference type="Pfam" id="PF01272"/>
    </source>
</evidence>
<evidence type="ECO:0000313" key="13">
    <source>
        <dbReference type="Proteomes" id="UP000177039"/>
    </source>
</evidence>
<protein>
    <recommendedName>
        <fullName evidence="2 8">Transcription elongation factor GreA</fullName>
    </recommendedName>
    <alternativeName>
        <fullName evidence="7 8">Transcript cleavage factor GreA</fullName>
    </alternativeName>
</protein>
<dbReference type="Pfam" id="PF03449">
    <property type="entry name" value="GreA_GreB_N"/>
    <property type="match status" value="1"/>
</dbReference>
<dbReference type="GO" id="GO:0003677">
    <property type="term" value="F:DNA binding"/>
    <property type="evidence" value="ECO:0007669"/>
    <property type="project" value="UniProtKB-UniRule"/>
</dbReference>
<evidence type="ECO:0000313" key="12">
    <source>
        <dbReference type="EMBL" id="OGD98766.1"/>
    </source>
</evidence>
<dbReference type="EMBL" id="MFBT01000032">
    <property type="protein sequence ID" value="OGD98766.1"/>
    <property type="molecule type" value="Genomic_DNA"/>
</dbReference>
<dbReference type="GO" id="GO:0003746">
    <property type="term" value="F:translation elongation factor activity"/>
    <property type="evidence" value="ECO:0007669"/>
    <property type="project" value="UniProtKB-KW"/>
</dbReference>
<accession>A0A1F5H3N0</accession>
<dbReference type="SUPFAM" id="SSF46557">
    <property type="entry name" value="GreA transcript cleavage protein, N-terminal domain"/>
    <property type="match status" value="1"/>
</dbReference>
<evidence type="ECO:0000256" key="2">
    <source>
        <dbReference type="ARBA" id="ARBA00013729"/>
    </source>
</evidence>
<dbReference type="InterPro" id="IPR036805">
    <property type="entry name" value="Tscrpt_elong_fac_GreA/B_N_sf"/>
</dbReference>
<dbReference type="NCBIfam" id="TIGR01462">
    <property type="entry name" value="greA"/>
    <property type="match status" value="1"/>
</dbReference>
<organism evidence="12 13">
    <name type="scientific">Candidatus Curtissbacteria bacterium RIFCSPLOWO2_01_FULL_42_50</name>
    <dbReference type="NCBI Taxonomy" id="1797730"/>
    <lineage>
        <taxon>Bacteria</taxon>
        <taxon>Candidatus Curtissiibacteriota</taxon>
    </lineage>
</organism>
<dbReference type="GO" id="GO:0070063">
    <property type="term" value="F:RNA polymerase binding"/>
    <property type="evidence" value="ECO:0007669"/>
    <property type="project" value="InterPro"/>
</dbReference>
<reference evidence="12 13" key="1">
    <citation type="journal article" date="2016" name="Nat. Commun.">
        <title>Thousands of microbial genomes shed light on interconnected biogeochemical processes in an aquifer system.</title>
        <authorList>
            <person name="Anantharaman K."/>
            <person name="Brown C.T."/>
            <person name="Hug L.A."/>
            <person name="Sharon I."/>
            <person name="Castelle C.J."/>
            <person name="Probst A.J."/>
            <person name="Thomas B.C."/>
            <person name="Singh A."/>
            <person name="Wilkins M.J."/>
            <person name="Karaoz U."/>
            <person name="Brodie E.L."/>
            <person name="Williams K.H."/>
            <person name="Hubbard S.S."/>
            <person name="Banfield J.F."/>
        </authorList>
    </citation>
    <scope>NUCLEOTIDE SEQUENCE [LARGE SCALE GENOMIC DNA]</scope>
</reference>
<dbReference type="NCBIfam" id="NF001263">
    <property type="entry name" value="PRK00226.1-4"/>
    <property type="match status" value="1"/>
</dbReference>
<dbReference type="PIRSF" id="PIRSF006092">
    <property type="entry name" value="GreA_GreB"/>
    <property type="match status" value="1"/>
</dbReference>
<dbReference type="Pfam" id="PF01272">
    <property type="entry name" value="GreA_GreB"/>
    <property type="match status" value="1"/>
</dbReference>
<dbReference type="InterPro" id="IPR022691">
    <property type="entry name" value="Tscrpt_elong_fac_GreA/B_N"/>
</dbReference>
<evidence type="ECO:0000256" key="7">
    <source>
        <dbReference type="ARBA" id="ARBA00030776"/>
    </source>
</evidence>
<dbReference type="Proteomes" id="UP000177039">
    <property type="component" value="Unassembled WGS sequence"/>
</dbReference>
<comment type="function">
    <text evidence="6 8 9">Necessary for efficient RNA polymerase transcription elongation past template-encoded arresting sites. The arresting sites in DNA have the property of trapping a certain fraction of elongating RNA polymerases that pass through, resulting in locked ternary complexes. Cleavage of the nascent transcript by cleavage factors such as GreA or GreB allows the resumption of elongation from the new 3'terminus. GreA releases sequences of 2 to 3 nucleotides.</text>
</comment>
<dbReference type="GO" id="GO:0032784">
    <property type="term" value="P:regulation of DNA-templated transcription elongation"/>
    <property type="evidence" value="ECO:0007669"/>
    <property type="project" value="UniProtKB-UniRule"/>
</dbReference>
<sequence length="156" mass="17487">MTQRTKKFILTHEGLVSLKREYNELIDIKRPAVTQRIQRAREFGDLSENSEYDAAKDEQTLLESRISQLEEVLRKAQIIEPAQKTDFVIIGSTVVVEVDGEVDEFTIVGTMEADPAKRKISNESPVGAALLGTKVGEVIEVATTIVRAKYKILEIK</sequence>
<comment type="similarity">
    <text evidence="1 8 9">Belongs to the GreA/GreB family.</text>
</comment>
<dbReference type="InterPro" id="IPR036953">
    <property type="entry name" value="GreA/GreB_C_sf"/>
</dbReference>
<keyword evidence="12" id="KW-0251">Elongation factor</keyword>
<keyword evidence="4 8" id="KW-0238">DNA-binding</keyword>
<evidence type="ECO:0000256" key="3">
    <source>
        <dbReference type="ARBA" id="ARBA00023015"/>
    </source>
</evidence>
<dbReference type="AlphaFoldDB" id="A0A1F5H3N0"/>
<dbReference type="PROSITE" id="PS00830">
    <property type="entry name" value="GREAB_2"/>
    <property type="match status" value="1"/>
</dbReference>
<keyword evidence="12" id="KW-0648">Protein biosynthesis</keyword>
<proteinExistence type="inferred from homology"/>
<evidence type="ECO:0000259" key="11">
    <source>
        <dbReference type="Pfam" id="PF03449"/>
    </source>
</evidence>
<keyword evidence="5 8" id="KW-0804">Transcription</keyword>
<dbReference type="PANTHER" id="PTHR30437">
    <property type="entry name" value="TRANSCRIPTION ELONGATION FACTOR GREA"/>
    <property type="match status" value="1"/>
</dbReference>
<evidence type="ECO:0000256" key="6">
    <source>
        <dbReference type="ARBA" id="ARBA00024916"/>
    </source>
</evidence>
<evidence type="ECO:0000256" key="1">
    <source>
        <dbReference type="ARBA" id="ARBA00008213"/>
    </source>
</evidence>
<evidence type="ECO:0000256" key="9">
    <source>
        <dbReference type="RuleBase" id="RU000556"/>
    </source>
</evidence>